<sequence>SQYQSNIITILKKLATSADGMTYWEAKTSSKKEDFPLYVYRQARSADVEMTAYALMAYLKTQTFIDAIPIIRWLAKQRNSLGGFSSTQDTCVALKALSQNAQKFGANDQKLTISMTAPDITHTFNVNKGNRLVLQRVELPKVPGNVSADVSGSGCALIQTNVKFNEQKEKTKPAFTLDISVSPVGIFYCRHKLKICARYNKGTSNMAIIDVQMVSGFEPITADLDRILQSTENILLKDYEFSGNKLSLYFHEIGESRVCVDFAMEEKQRVDNRKPAPIKVYDYYDTSKFSTVMHEVKDCLRN</sequence>
<dbReference type="PANTHER" id="PTHR11412">
    <property type="entry name" value="MACROGLOBULIN / COMPLEMENT"/>
    <property type="match status" value="1"/>
</dbReference>
<dbReference type="Gene3D" id="2.60.120.1540">
    <property type="match status" value="1"/>
</dbReference>
<dbReference type="SUPFAM" id="SSF49410">
    <property type="entry name" value="Alpha-macroglobulin receptor domain"/>
    <property type="match status" value="1"/>
</dbReference>
<keyword evidence="2" id="KW-0882">Thioester bond</keyword>
<accession>B3VCD4</accession>
<feature type="non-terminal residue" evidence="4">
    <location>
        <position position="1"/>
    </location>
</feature>
<dbReference type="InterPro" id="IPR009048">
    <property type="entry name" value="A-macroglobulin_rcpt-bd"/>
</dbReference>
<dbReference type="AlphaFoldDB" id="B3VCD4"/>
<name>B3VCD4_CARBN</name>
<dbReference type="InterPro" id="IPR050473">
    <property type="entry name" value="A2M/Complement_sys"/>
</dbReference>
<dbReference type="InterPro" id="IPR008930">
    <property type="entry name" value="Terpenoid_cyclase/PrenylTrfase"/>
</dbReference>
<evidence type="ECO:0000259" key="3">
    <source>
        <dbReference type="SMART" id="SM01361"/>
    </source>
</evidence>
<proteinExistence type="evidence at transcript level"/>
<evidence type="ECO:0000313" key="4">
    <source>
        <dbReference type="EMBL" id="ACE77071.1"/>
    </source>
</evidence>
<organism evidence="4">
    <name type="scientific">Carukia barnesi</name>
    <name type="common">Irukandji jellyfish</name>
    <dbReference type="NCBI Taxonomy" id="168717"/>
    <lineage>
        <taxon>Eukaryota</taxon>
        <taxon>Metazoa</taxon>
        <taxon>Cnidaria</taxon>
        <taxon>Cubozoa</taxon>
        <taxon>Carybdeida</taxon>
        <taxon>Carukiidae</taxon>
        <taxon>Carukia</taxon>
    </lineage>
</organism>
<dbReference type="SUPFAM" id="SSF48239">
    <property type="entry name" value="Terpenoid cyclases/Protein prenyltransferases"/>
    <property type="match status" value="1"/>
</dbReference>
<feature type="domain" description="Alpha-macroglobulin receptor-binding" evidence="3">
    <location>
        <begin position="204"/>
        <end position="294"/>
    </location>
</feature>
<dbReference type="InterPro" id="IPR011626">
    <property type="entry name" value="Alpha-macroglobulin_TED"/>
</dbReference>
<reference evidence="4" key="1">
    <citation type="submission" date="2008-05" db="EMBL/GenBank/DDBJ databases">
        <title>Molecular aspects of Carukia barnesi and Malo kingi cDNA expression libraries and screening by antibody probes.</title>
        <authorList>
            <person name="Avila-Soria G."/>
            <person name="Burnell J."/>
        </authorList>
    </citation>
    <scope>NUCLEOTIDE SEQUENCE</scope>
</reference>
<dbReference type="Pfam" id="PF07678">
    <property type="entry name" value="TED_complement"/>
    <property type="match status" value="1"/>
</dbReference>
<dbReference type="InterPro" id="IPR036595">
    <property type="entry name" value="A-macroglobulin_rcpt-bd_sf"/>
</dbReference>
<evidence type="ECO:0000256" key="2">
    <source>
        <dbReference type="ARBA" id="ARBA00022966"/>
    </source>
</evidence>
<protein>
    <submittedName>
        <fullName evidence="4">Complement component C3-like protein</fullName>
    </submittedName>
</protein>
<dbReference type="Gene3D" id="1.50.10.20">
    <property type="match status" value="1"/>
</dbReference>
<evidence type="ECO:0000256" key="1">
    <source>
        <dbReference type="ARBA" id="ARBA00022729"/>
    </source>
</evidence>
<dbReference type="PANTHER" id="PTHR11412:SF136">
    <property type="entry name" value="CD109 ANTIGEN"/>
    <property type="match status" value="1"/>
</dbReference>
<dbReference type="Pfam" id="PF07677">
    <property type="entry name" value="A2M_recep"/>
    <property type="match status" value="1"/>
</dbReference>
<keyword evidence="1" id="KW-0732">Signal</keyword>
<dbReference type="EMBL" id="EU732709">
    <property type="protein sequence ID" value="ACE77071.1"/>
    <property type="molecule type" value="mRNA"/>
</dbReference>
<dbReference type="GO" id="GO:0005615">
    <property type="term" value="C:extracellular space"/>
    <property type="evidence" value="ECO:0007669"/>
    <property type="project" value="InterPro"/>
</dbReference>
<dbReference type="SMART" id="SM01361">
    <property type="entry name" value="A2M_recep"/>
    <property type="match status" value="1"/>
</dbReference>
<dbReference type="Gene3D" id="2.60.40.690">
    <property type="entry name" value="Alpha-macroglobulin, receptor-binding domain"/>
    <property type="match status" value="1"/>
</dbReference>